<dbReference type="EMBL" id="ADAS02000287">
    <property type="protein sequence ID" value="OAV87766.1"/>
    <property type="molecule type" value="Genomic_DNA"/>
</dbReference>
<reference evidence="2" key="2">
    <citation type="submission" date="2016-05" db="EMBL/GenBank/DDBJ databases">
        <title>Comparative analysis highlights variable genome content of wheat rusts and divergence of the mating loci.</title>
        <authorList>
            <person name="Cuomo C.A."/>
            <person name="Bakkeren G."/>
            <person name="Szabo L."/>
            <person name="Khalil H."/>
            <person name="Joly D."/>
            <person name="Goldberg J."/>
            <person name="Young S."/>
            <person name="Zeng Q."/>
            <person name="Fellers J."/>
        </authorList>
    </citation>
    <scope>NUCLEOTIDE SEQUENCE [LARGE SCALE GENOMIC DNA]</scope>
    <source>
        <strain evidence="2">1-1 BBBD Race 1</strain>
    </source>
</reference>
<name>A0A180G545_PUCT1</name>
<evidence type="ECO:0000313" key="4">
    <source>
        <dbReference type="Proteomes" id="UP000005240"/>
    </source>
</evidence>
<reference evidence="3" key="4">
    <citation type="submission" date="2025-05" db="UniProtKB">
        <authorList>
            <consortium name="EnsemblFungi"/>
        </authorList>
    </citation>
    <scope>IDENTIFICATION</scope>
    <source>
        <strain evidence="3">isolate 1-1 / race 1 (BBBD)</strain>
    </source>
</reference>
<dbReference type="VEuPathDB" id="FungiDB:PTTG_11798"/>
<reference evidence="2" key="1">
    <citation type="submission" date="2009-11" db="EMBL/GenBank/DDBJ databases">
        <authorList>
            <consortium name="The Broad Institute Genome Sequencing Platform"/>
            <person name="Ward D."/>
            <person name="Feldgarden M."/>
            <person name="Earl A."/>
            <person name="Young S.K."/>
            <person name="Zeng Q."/>
            <person name="Koehrsen M."/>
            <person name="Alvarado L."/>
            <person name="Berlin A."/>
            <person name="Bochicchio J."/>
            <person name="Borenstein D."/>
            <person name="Chapman S.B."/>
            <person name="Chen Z."/>
            <person name="Engels R."/>
            <person name="Freedman E."/>
            <person name="Gellesch M."/>
            <person name="Goldberg J."/>
            <person name="Griggs A."/>
            <person name="Gujja S."/>
            <person name="Heilman E."/>
            <person name="Heiman D."/>
            <person name="Hepburn T."/>
            <person name="Howarth C."/>
            <person name="Jen D."/>
            <person name="Larson L."/>
            <person name="Lewis B."/>
            <person name="Mehta T."/>
            <person name="Park D."/>
            <person name="Pearson M."/>
            <person name="Roberts A."/>
            <person name="Saif S."/>
            <person name="Shea T."/>
            <person name="Shenoy N."/>
            <person name="Sisk P."/>
            <person name="Stolte C."/>
            <person name="Sykes S."/>
            <person name="Thomson T."/>
            <person name="Walk T."/>
            <person name="White J."/>
            <person name="Yandava C."/>
            <person name="Izard J."/>
            <person name="Baranova O.V."/>
            <person name="Blanton J.M."/>
            <person name="Tanner A.C."/>
            <person name="Dewhirst F.E."/>
            <person name="Haas B."/>
            <person name="Nusbaum C."/>
            <person name="Birren B."/>
        </authorList>
    </citation>
    <scope>NUCLEOTIDE SEQUENCE [LARGE SCALE GENOMIC DNA]</scope>
    <source>
        <strain evidence="2">1-1 BBBD Race 1</strain>
    </source>
</reference>
<sequence>MPIYGLPFVSYKNPHAASVLICFSKASTSVSLCRLDCFEFLQTSFFGCEYPGYLIAMQAQTRPTRKPAYSATATGSAEQCFSYSTRESPLTSHSVSTLAKDASQDRLSFTPFSQHSWLDESKPQAAKGAHDCRAARQPVEAEEVAPPSDHTQSKRAFSVTSYGGNDNSTSFLPRNFHIPSSTRTLFQDHTLSEAKYATQFPEENLPPDANCSPSCQGKTTTEETRRPERQRVKLGGMSLLSSMFGYPILEPTKIHTVNLTARSLENSFCFGSLRSKMLQDQLEASRFLSRDFSKAHSLVQQGQTICMLTFGSIQFNTLPSLDELKQALRDLDASILECNFKLTNEQQCSAIWTRLEAVQDQAISVVDSLLEFGKHLSKLHSWVCERLVPACIRFYSMVQDVDRDQAGKVKENIPGATESGSALLLLNDVVGKITTAQLLVTFYHSCISSFLLSLEEFLNAIPEGEMSMEELVTWSRLCSFSVGDVRNGLTSFRNISEKIASEMMTPSQPQIN</sequence>
<dbReference type="OrthoDB" id="2497727at2759"/>
<proteinExistence type="predicted"/>
<feature type="region of interest" description="Disordered" evidence="1">
    <location>
        <begin position="123"/>
        <end position="155"/>
    </location>
</feature>
<reference evidence="3 4" key="3">
    <citation type="journal article" date="2017" name="G3 (Bethesda)">
        <title>Comparative analysis highlights variable genome content of wheat rusts and divergence of the mating loci.</title>
        <authorList>
            <person name="Cuomo C.A."/>
            <person name="Bakkeren G."/>
            <person name="Khalil H.B."/>
            <person name="Panwar V."/>
            <person name="Joly D."/>
            <person name="Linning R."/>
            <person name="Sakthikumar S."/>
            <person name="Song X."/>
            <person name="Adiconis X."/>
            <person name="Fan L."/>
            <person name="Goldberg J.M."/>
            <person name="Levin J.Z."/>
            <person name="Young S."/>
            <person name="Zeng Q."/>
            <person name="Anikster Y."/>
            <person name="Bruce M."/>
            <person name="Wang M."/>
            <person name="Yin C."/>
            <person name="McCallum B."/>
            <person name="Szabo L.J."/>
            <person name="Hulbert S."/>
            <person name="Chen X."/>
            <person name="Fellers J.P."/>
        </authorList>
    </citation>
    <scope>NUCLEOTIDE SEQUENCE</scope>
    <source>
        <strain evidence="4">Isolate 1-1 / race 1 (BBBD)</strain>
        <strain evidence="3">isolate 1-1 / race 1 (BBBD)</strain>
    </source>
</reference>
<protein>
    <submittedName>
        <fullName evidence="2 3">Uncharacterized protein</fullName>
    </submittedName>
</protein>
<accession>A0A180G545</accession>
<evidence type="ECO:0000256" key="1">
    <source>
        <dbReference type="SAM" id="MobiDB-lite"/>
    </source>
</evidence>
<dbReference type="AlphaFoldDB" id="A0A180G545"/>
<feature type="region of interest" description="Disordered" evidence="1">
    <location>
        <begin position="201"/>
        <end position="227"/>
    </location>
</feature>
<keyword evidence="4" id="KW-1185">Reference proteome</keyword>
<gene>
    <name evidence="2" type="ORF">PTTG_11798</name>
</gene>
<evidence type="ECO:0000313" key="2">
    <source>
        <dbReference type="EMBL" id="OAV87766.1"/>
    </source>
</evidence>
<organism evidence="2">
    <name type="scientific">Puccinia triticina (isolate 1-1 / race 1 (BBBD))</name>
    <name type="common">Brown leaf rust fungus</name>
    <dbReference type="NCBI Taxonomy" id="630390"/>
    <lineage>
        <taxon>Eukaryota</taxon>
        <taxon>Fungi</taxon>
        <taxon>Dikarya</taxon>
        <taxon>Basidiomycota</taxon>
        <taxon>Pucciniomycotina</taxon>
        <taxon>Pucciniomycetes</taxon>
        <taxon>Pucciniales</taxon>
        <taxon>Pucciniaceae</taxon>
        <taxon>Puccinia</taxon>
    </lineage>
</organism>
<evidence type="ECO:0000313" key="3">
    <source>
        <dbReference type="EnsemblFungi" id="PTTG_11798-t43_1-p1"/>
    </source>
</evidence>
<dbReference type="Proteomes" id="UP000005240">
    <property type="component" value="Unassembled WGS sequence"/>
</dbReference>
<feature type="compositionally biased region" description="Basic and acidic residues" evidence="1">
    <location>
        <begin position="123"/>
        <end position="134"/>
    </location>
</feature>
<dbReference type="EnsemblFungi" id="PTTG_11798-t43_1">
    <property type="protein sequence ID" value="PTTG_11798-t43_1-p1"/>
    <property type="gene ID" value="PTTG_11798"/>
</dbReference>